<protein>
    <submittedName>
        <fullName evidence="3">Non-canonical purine NTP pyrophosphatase</fullName>
        <ecNumber evidence="3">3.6.1.-</ecNumber>
    </submittedName>
</protein>
<keyword evidence="1 3" id="KW-0378">Hydrolase</keyword>
<comment type="caution">
    <text evidence="3">The sequence shown here is derived from an EMBL/GenBank/DDBJ whole genome shotgun (WGS) entry which is preliminary data.</text>
</comment>
<sequence length="185" mass="20395">MKIVTSNQKKLGEFRRLLQDNSITAALGLDLKEVASDDPITVIKYKCLAAGEGCVVEDTVLEIDGECVTDIRYKLSELQDRSTPSRLSWITTLGLITNGTLSVYQGVILGDFKPCPILPNDAFGFDPYFKPDGSDSTLYELELLGDKDLYSARHKAITALKNGSRLLALPISEIPPWTGAWQNEE</sequence>
<dbReference type="RefSeq" id="WP_311020491.1">
    <property type="nucleotide sequence ID" value="NZ_JAUHGG010000003.1"/>
</dbReference>
<dbReference type="GO" id="GO:0009117">
    <property type="term" value="P:nucleotide metabolic process"/>
    <property type="evidence" value="ECO:0007669"/>
    <property type="project" value="UniProtKB-KW"/>
</dbReference>
<dbReference type="GO" id="GO:0009143">
    <property type="term" value="P:nucleoside triphosphate catabolic process"/>
    <property type="evidence" value="ECO:0007669"/>
    <property type="project" value="InterPro"/>
</dbReference>
<gene>
    <name evidence="3" type="ORF">QX249_12985</name>
</gene>
<dbReference type="InterPro" id="IPR029001">
    <property type="entry name" value="ITPase-like_fam"/>
</dbReference>
<dbReference type="SUPFAM" id="SSF52972">
    <property type="entry name" value="ITPase-like"/>
    <property type="match status" value="1"/>
</dbReference>
<dbReference type="AlphaFoldDB" id="A0AAW8PZX5"/>
<organism evidence="3 4">
    <name type="scientific">Vibrio parahaemolyticus</name>
    <dbReference type="NCBI Taxonomy" id="670"/>
    <lineage>
        <taxon>Bacteria</taxon>
        <taxon>Pseudomonadati</taxon>
        <taxon>Pseudomonadota</taxon>
        <taxon>Gammaproteobacteria</taxon>
        <taxon>Vibrionales</taxon>
        <taxon>Vibrionaceae</taxon>
        <taxon>Vibrio</taxon>
    </lineage>
</organism>
<dbReference type="EMBL" id="JAUHGG010000003">
    <property type="protein sequence ID" value="MDS1821581.1"/>
    <property type="molecule type" value="Genomic_DNA"/>
</dbReference>
<dbReference type="Pfam" id="PF01725">
    <property type="entry name" value="Ham1p_like"/>
    <property type="match status" value="1"/>
</dbReference>
<keyword evidence="2" id="KW-0546">Nucleotide metabolism</keyword>
<dbReference type="GO" id="GO:0047429">
    <property type="term" value="F:nucleoside triphosphate diphosphatase activity"/>
    <property type="evidence" value="ECO:0007669"/>
    <property type="project" value="InterPro"/>
</dbReference>
<accession>A0AAW8PZX5</accession>
<proteinExistence type="predicted"/>
<reference evidence="3" key="1">
    <citation type="submission" date="2023-06" db="EMBL/GenBank/DDBJ databases">
        <title>Genomic Diversity of Vibrio spp. and Metagenomic Analysis of Pathogens in Florida Gulf Coastal Waters Following Hurricane Ian.</title>
        <authorList>
            <person name="Brumfield K.D."/>
        </authorList>
    </citation>
    <scope>NUCLEOTIDE SEQUENCE</scope>
    <source>
        <strain evidence="3">WBS2B-138</strain>
    </source>
</reference>
<evidence type="ECO:0000256" key="1">
    <source>
        <dbReference type="ARBA" id="ARBA00022801"/>
    </source>
</evidence>
<dbReference type="Gene3D" id="3.90.950.10">
    <property type="match status" value="1"/>
</dbReference>
<evidence type="ECO:0000313" key="3">
    <source>
        <dbReference type="EMBL" id="MDS1821581.1"/>
    </source>
</evidence>
<dbReference type="EC" id="3.6.1.-" evidence="3"/>
<name>A0AAW8PZX5_VIBPH</name>
<evidence type="ECO:0000313" key="4">
    <source>
        <dbReference type="Proteomes" id="UP001253193"/>
    </source>
</evidence>
<dbReference type="Proteomes" id="UP001253193">
    <property type="component" value="Unassembled WGS sequence"/>
</dbReference>
<evidence type="ECO:0000256" key="2">
    <source>
        <dbReference type="ARBA" id="ARBA00023080"/>
    </source>
</evidence>
<dbReference type="InterPro" id="IPR002637">
    <property type="entry name" value="RdgB/HAM1"/>
</dbReference>